<dbReference type="EMBL" id="WACR01000013">
    <property type="protein sequence ID" value="KAB1062047.1"/>
    <property type="molecule type" value="Genomic_DNA"/>
</dbReference>
<evidence type="ECO:0000313" key="2">
    <source>
        <dbReference type="EMBL" id="KAB1062047.1"/>
    </source>
</evidence>
<reference evidence="2 3" key="1">
    <citation type="submission" date="2019-09" db="EMBL/GenBank/DDBJ databases">
        <title>Genomes of Cryomorphaceae.</title>
        <authorList>
            <person name="Bowman J.P."/>
        </authorList>
    </citation>
    <scope>NUCLEOTIDE SEQUENCE [LARGE SCALE GENOMIC DNA]</scope>
    <source>
        <strain evidence="2 3">KCTC 52047</strain>
    </source>
</reference>
<evidence type="ECO:0008006" key="4">
    <source>
        <dbReference type="Google" id="ProtNLM"/>
    </source>
</evidence>
<feature type="chain" id="PRO_5026956530" description="Lipoprotein" evidence="1">
    <location>
        <begin position="23"/>
        <end position="142"/>
    </location>
</feature>
<evidence type="ECO:0000313" key="3">
    <source>
        <dbReference type="Proteomes" id="UP000435357"/>
    </source>
</evidence>
<dbReference type="AlphaFoldDB" id="A0A6N6M3T1"/>
<dbReference type="RefSeq" id="WP_151170098.1">
    <property type="nucleotide sequence ID" value="NZ_WACR01000013.1"/>
</dbReference>
<organism evidence="2 3">
    <name type="scientific">Salibacter halophilus</name>
    <dbReference type="NCBI Taxonomy" id="1803916"/>
    <lineage>
        <taxon>Bacteria</taxon>
        <taxon>Pseudomonadati</taxon>
        <taxon>Bacteroidota</taxon>
        <taxon>Flavobacteriia</taxon>
        <taxon>Flavobacteriales</taxon>
        <taxon>Salibacteraceae</taxon>
        <taxon>Salibacter</taxon>
    </lineage>
</organism>
<dbReference type="Proteomes" id="UP000435357">
    <property type="component" value="Unassembled WGS sequence"/>
</dbReference>
<keyword evidence="1" id="KW-0732">Signal</keyword>
<evidence type="ECO:0000256" key="1">
    <source>
        <dbReference type="SAM" id="SignalP"/>
    </source>
</evidence>
<sequence length="142" mass="16695">MNLKTFFSLLSLVLLLASCALLMPEEKRKCYRKLKDFADEHWKLLNHDSLLIESKGTLSAFIEKDVEIKRCAYKMNTSEIKKIFGLPHQIDTVNNKTVFYYFSSESCYPSLEKSRFCKFYSFHFNEREYCEKINVATLSTDS</sequence>
<comment type="caution">
    <text evidence="2">The sequence shown here is derived from an EMBL/GenBank/DDBJ whole genome shotgun (WGS) entry which is preliminary data.</text>
</comment>
<proteinExistence type="predicted"/>
<keyword evidence="3" id="KW-1185">Reference proteome</keyword>
<protein>
    <recommendedName>
        <fullName evidence="4">Lipoprotein</fullName>
    </recommendedName>
</protein>
<accession>A0A6N6M3T1</accession>
<name>A0A6N6M3T1_9FLAO</name>
<feature type="signal peptide" evidence="1">
    <location>
        <begin position="1"/>
        <end position="22"/>
    </location>
</feature>
<gene>
    <name evidence="2" type="ORF">F3059_13300</name>
</gene>
<dbReference type="PROSITE" id="PS51257">
    <property type="entry name" value="PROKAR_LIPOPROTEIN"/>
    <property type="match status" value="1"/>
</dbReference>